<dbReference type="Proteomes" id="UP001430953">
    <property type="component" value="Unassembled WGS sequence"/>
</dbReference>
<evidence type="ECO:0000256" key="1">
    <source>
        <dbReference type="SAM" id="MobiDB-lite"/>
    </source>
</evidence>
<evidence type="ECO:0000313" key="3">
    <source>
        <dbReference type="EMBL" id="KAL0119254.1"/>
    </source>
</evidence>
<feature type="compositionally biased region" description="Basic residues" evidence="1">
    <location>
        <begin position="846"/>
        <end position="856"/>
    </location>
</feature>
<dbReference type="EMBL" id="JADYXP020000008">
    <property type="protein sequence ID" value="KAL0119254.1"/>
    <property type="molecule type" value="Genomic_DNA"/>
</dbReference>
<name>A0AAW2FVX0_9HYME</name>
<feature type="compositionally biased region" description="Polar residues" evidence="1">
    <location>
        <begin position="1007"/>
        <end position="1033"/>
    </location>
</feature>
<proteinExistence type="predicted"/>
<feature type="region of interest" description="Disordered" evidence="1">
    <location>
        <begin position="443"/>
        <end position="464"/>
    </location>
</feature>
<evidence type="ECO:0000313" key="4">
    <source>
        <dbReference type="Proteomes" id="UP001430953"/>
    </source>
</evidence>
<dbReference type="AlphaFoldDB" id="A0AAW2FVX0"/>
<feature type="region of interest" description="Disordered" evidence="1">
    <location>
        <begin position="829"/>
        <end position="863"/>
    </location>
</feature>
<feature type="signal peptide" evidence="2">
    <location>
        <begin position="1"/>
        <end position="18"/>
    </location>
</feature>
<keyword evidence="2" id="KW-0732">Signal</keyword>
<comment type="caution">
    <text evidence="3">The sequence shown here is derived from an EMBL/GenBank/DDBJ whole genome shotgun (WGS) entry which is preliminary data.</text>
</comment>
<accession>A0AAW2FVX0</accession>
<feature type="compositionally biased region" description="Polar residues" evidence="1">
    <location>
        <begin position="443"/>
        <end position="453"/>
    </location>
</feature>
<feature type="region of interest" description="Disordered" evidence="1">
    <location>
        <begin position="992"/>
        <end position="1065"/>
    </location>
</feature>
<evidence type="ECO:0000256" key="2">
    <source>
        <dbReference type="SAM" id="SignalP"/>
    </source>
</evidence>
<keyword evidence="4" id="KW-1185">Reference proteome</keyword>
<organism evidence="3 4">
    <name type="scientific">Cardiocondyla obscurior</name>
    <dbReference type="NCBI Taxonomy" id="286306"/>
    <lineage>
        <taxon>Eukaryota</taxon>
        <taxon>Metazoa</taxon>
        <taxon>Ecdysozoa</taxon>
        <taxon>Arthropoda</taxon>
        <taxon>Hexapoda</taxon>
        <taxon>Insecta</taxon>
        <taxon>Pterygota</taxon>
        <taxon>Neoptera</taxon>
        <taxon>Endopterygota</taxon>
        <taxon>Hymenoptera</taxon>
        <taxon>Apocrita</taxon>
        <taxon>Aculeata</taxon>
        <taxon>Formicoidea</taxon>
        <taxon>Formicidae</taxon>
        <taxon>Myrmicinae</taxon>
        <taxon>Cardiocondyla</taxon>
    </lineage>
</organism>
<protein>
    <submittedName>
        <fullName evidence="3">Uncharacterized protein</fullName>
    </submittedName>
</protein>
<sequence>MAISRIIILSALVVQALSAPSGCIESCSFLETSIHQASRGYQDHENLVQARTNLNDYDYAKPGNWTEHNQYSTDSGHGKVHEERGQYVEGSKKVRYYKKNFTSAYGNVNGMNAGEAEQLSSQQRYGSIHLPSSQHIDSQSAHGLEQTMTRESGYNRVHSQQAQSLSTRINSQNERLEDFGADSYRTNGGHGQVFEEEGQYVTGPKKVRYYQKNYTSSYSSNAPQSNVAGSTTLDELHSKLHRNLQQNLDSLRKNLQISTTGHTSHVGSTVGLTQEAVGFHDLQTAESDNYRQNVGYRAVPSTGNTHHYIEQQRETLTDTRHLPYTYPTAAVNSYGAESHQSYQSHESHVSQVHPVSQLNHLPSSYVQVPRSGYQTRYHDAHSSGRHLDETSRAEVSGTHQSSVLENQLIENSQRVYPHSSHIVSYPSRQGESRHYEEHWAASSQTGGSVPEQTITDHSRHGAGHVERAHYDRDAYNEYRGRDHTAQGYESRAHASGSNYDSAYRTNAGQLVTGSLDLGHAAHGVDCTQETHQQYQQETRYHRKYKRDADYGDVQHQEINNDFTQQNQESGQESQNLEDLTQSEFAQQNSDDFTQQASDKLGQQTIDNQHLDDFIQQNEQLTQQTEGQLELGQQVINNQHLEDLTQQTEGQLEFGQQTIDNLHSEDSKQQNEQFSQQTEGQLEFGEHLENSAQKSEQFTQHEGEADDLMQQSVGKLEFGQREQATDNIFKPKNQRLNEFDEQSEDFTQQTGRLNDFSQQAGYLEYGQQREQKPSWPEYNTQRLDNYYPQNTWNIDNLPQQSHQYPSYDKNNERPEWQLEQMPQKKNFDQDFTQQTDQEQLATVRPAPKPKLRPRYQKHNSDPRFADETDVTIDNVFKPVEVKPEADIGDMYGRIESSSRVTYPRSNHNTPELYSTERSSVFDNQKENMDRLHWVHKSNDATVGLQWHYAYHPSDLANVESSHDDYYSRHNADSMSQQTEDVQQQSKPFYFDQQETQGTVVLDNRRPTSRYSQSRPFQQTKTSRPDNQFNQNSGEIATGVIPLQRNENTELTSELEKRSMSTTEQADDKLESRILQAYGGGPYDAPHSDDFYNRVRLNPSATLPPITGDDPWDIREKPREVVLDRWPTVPTISIATELETTTEIAATTTEPSFWRRVGHKISNTYDKAKEKAKEIFG</sequence>
<reference evidence="3 4" key="1">
    <citation type="submission" date="2023-03" db="EMBL/GenBank/DDBJ databases">
        <title>High recombination rates correlate with genetic variation in Cardiocondyla obscurior ants.</title>
        <authorList>
            <person name="Errbii M."/>
        </authorList>
    </citation>
    <scope>NUCLEOTIDE SEQUENCE [LARGE SCALE GENOMIC DNA]</scope>
    <source>
        <strain evidence="3">Alpha-2009</strain>
        <tissue evidence="3">Whole body</tissue>
    </source>
</reference>
<gene>
    <name evidence="3" type="ORF">PUN28_009680</name>
</gene>
<feature type="compositionally biased region" description="Basic and acidic residues" evidence="1">
    <location>
        <begin position="454"/>
        <end position="464"/>
    </location>
</feature>
<feature type="chain" id="PRO_5043531166" evidence="2">
    <location>
        <begin position="19"/>
        <end position="1175"/>
    </location>
</feature>